<keyword evidence="2" id="KW-1185">Reference proteome</keyword>
<dbReference type="EMBL" id="KN832993">
    <property type="protein sequence ID" value="KIM82757.1"/>
    <property type="molecule type" value="Genomic_DNA"/>
</dbReference>
<sequence length="79" mass="8723">MCVCTESIADIVGTVTPREEHIYALSVNAMRVRFLPDECLDTVRLVGYVNVEVILVPSAVSIQWASRARAISNISSPWC</sequence>
<dbReference type="HOGENOM" id="CLU_2606862_0_0_1"/>
<evidence type="ECO:0000313" key="2">
    <source>
        <dbReference type="Proteomes" id="UP000054166"/>
    </source>
</evidence>
<dbReference type="InParanoid" id="A0A0C3BZG4"/>
<reference evidence="1 2" key="1">
    <citation type="submission" date="2014-04" db="EMBL/GenBank/DDBJ databases">
        <authorList>
            <consortium name="DOE Joint Genome Institute"/>
            <person name="Kuo A."/>
            <person name="Tarkka M."/>
            <person name="Buscot F."/>
            <person name="Kohler A."/>
            <person name="Nagy L.G."/>
            <person name="Floudas D."/>
            <person name="Copeland A."/>
            <person name="Barry K.W."/>
            <person name="Cichocki N."/>
            <person name="Veneault-Fourrey C."/>
            <person name="LaButti K."/>
            <person name="Lindquist E.A."/>
            <person name="Lipzen A."/>
            <person name="Lundell T."/>
            <person name="Morin E."/>
            <person name="Murat C."/>
            <person name="Sun H."/>
            <person name="Tunlid A."/>
            <person name="Henrissat B."/>
            <person name="Grigoriev I.V."/>
            <person name="Hibbett D.S."/>
            <person name="Martin F."/>
            <person name="Nordberg H.P."/>
            <person name="Cantor M.N."/>
            <person name="Hua S.X."/>
        </authorList>
    </citation>
    <scope>NUCLEOTIDE SEQUENCE [LARGE SCALE GENOMIC DNA]</scope>
    <source>
        <strain evidence="1 2">F 1598</strain>
    </source>
</reference>
<dbReference type="Proteomes" id="UP000054166">
    <property type="component" value="Unassembled WGS sequence"/>
</dbReference>
<name>A0A0C3BZG4_PILCF</name>
<dbReference type="AlphaFoldDB" id="A0A0C3BZG4"/>
<reference evidence="2" key="2">
    <citation type="submission" date="2015-01" db="EMBL/GenBank/DDBJ databases">
        <title>Evolutionary Origins and Diversification of the Mycorrhizal Mutualists.</title>
        <authorList>
            <consortium name="DOE Joint Genome Institute"/>
            <consortium name="Mycorrhizal Genomics Consortium"/>
            <person name="Kohler A."/>
            <person name="Kuo A."/>
            <person name="Nagy L.G."/>
            <person name="Floudas D."/>
            <person name="Copeland A."/>
            <person name="Barry K.W."/>
            <person name="Cichocki N."/>
            <person name="Veneault-Fourrey C."/>
            <person name="LaButti K."/>
            <person name="Lindquist E.A."/>
            <person name="Lipzen A."/>
            <person name="Lundell T."/>
            <person name="Morin E."/>
            <person name="Murat C."/>
            <person name="Riley R."/>
            <person name="Ohm R."/>
            <person name="Sun H."/>
            <person name="Tunlid A."/>
            <person name="Henrissat B."/>
            <person name="Grigoriev I.V."/>
            <person name="Hibbett D.S."/>
            <person name="Martin F."/>
        </authorList>
    </citation>
    <scope>NUCLEOTIDE SEQUENCE [LARGE SCALE GENOMIC DNA]</scope>
    <source>
        <strain evidence="2">F 1598</strain>
    </source>
</reference>
<accession>A0A0C3BZG4</accession>
<proteinExistence type="predicted"/>
<protein>
    <submittedName>
        <fullName evidence="1">Uncharacterized protein</fullName>
    </submittedName>
</protein>
<evidence type="ECO:0000313" key="1">
    <source>
        <dbReference type="EMBL" id="KIM82757.1"/>
    </source>
</evidence>
<organism evidence="1 2">
    <name type="scientific">Piloderma croceum (strain F 1598)</name>
    <dbReference type="NCBI Taxonomy" id="765440"/>
    <lineage>
        <taxon>Eukaryota</taxon>
        <taxon>Fungi</taxon>
        <taxon>Dikarya</taxon>
        <taxon>Basidiomycota</taxon>
        <taxon>Agaricomycotina</taxon>
        <taxon>Agaricomycetes</taxon>
        <taxon>Agaricomycetidae</taxon>
        <taxon>Atheliales</taxon>
        <taxon>Atheliaceae</taxon>
        <taxon>Piloderma</taxon>
    </lineage>
</organism>
<gene>
    <name evidence="1" type="ORF">PILCRDRAFT_820052</name>
</gene>